<dbReference type="InterPro" id="IPR018958">
    <property type="entry name" value="Knr4/Smi1-like_dom"/>
</dbReference>
<protein>
    <submittedName>
        <fullName evidence="2">SMI1/KNR4 family protein</fullName>
    </submittedName>
</protein>
<organism evidence="2 3">
    <name type="scientific">Actinoplanes subglobosus</name>
    <dbReference type="NCBI Taxonomy" id="1547892"/>
    <lineage>
        <taxon>Bacteria</taxon>
        <taxon>Bacillati</taxon>
        <taxon>Actinomycetota</taxon>
        <taxon>Actinomycetes</taxon>
        <taxon>Micromonosporales</taxon>
        <taxon>Micromonosporaceae</taxon>
        <taxon>Actinoplanes</taxon>
    </lineage>
</organism>
<evidence type="ECO:0000313" key="3">
    <source>
        <dbReference type="Proteomes" id="UP001595867"/>
    </source>
</evidence>
<feature type="domain" description="Knr4/Smi1-like" evidence="1">
    <location>
        <begin position="39"/>
        <end position="172"/>
    </location>
</feature>
<dbReference type="Pfam" id="PF09346">
    <property type="entry name" value="SMI1_KNR4"/>
    <property type="match status" value="1"/>
</dbReference>
<accession>A0ABV8IK94</accession>
<reference evidence="3" key="1">
    <citation type="journal article" date="2019" name="Int. J. Syst. Evol. Microbiol.">
        <title>The Global Catalogue of Microorganisms (GCM) 10K type strain sequencing project: providing services to taxonomists for standard genome sequencing and annotation.</title>
        <authorList>
            <consortium name="The Broad Institute Genomics Platform"/>
            <consortium name="The Broad Institute Genome Sequencing Center for Infectious Disease"/>
            <person name="Wu L."/>
            <person name="Ma J."/>
        </authorList>
    </citation>
    <scope>NUCLEOTIDE SEQUENCE [LARGE SCALE GENOMIC DNA]</scope>
    <source>
        <strain evidence="3">TBRC 5832</strain>
    </source>
</reference>
<name>A0ABV8IK94_9ACTN</name>
<evidence type="ECO:0000259" key="1">
    <source>
        <dbReference type="SMART" id="SM00860"/>
    </source>
</evidence>
<comment type="caution">
    <text evidence="2">The sequence shown here is derived from an EMBL/GenBank/DDBJ whole genome shotgun (WGS) entry which is preliminary data.</text>
</comment>
<sequence length="205" mass="23261">MTGDDEWHDVSMLRDEDLARLEAAWRTQQAPIVGKLLPGLTDARREELEAAHDVVLPAELRRWWGWHDGVLGGGRRGGWDSSIGAPWNFLSLEEALDVRRFQVERDPFPPSADLWDGEWAPWWLPVFKAGSAHFFADLSAATDDGVPMHLWAPQPDPPFTAVFASLGEMIRCCATGIERRHFVWLSDLQEWEISDFISADAMRLL</sequence>
<dbReference type="Proteomes" id="UP001595867">
    <property type="component" value="Unassembled WGS sequence"/>
</dbReference>
<dbReference type="EMBL" id="JBHSBL010000006">
    <property type="protein sequence ID" value="MFC4064634.1"/>
    <property type="molecule type" value="Genomic_DNA"/>
</dbReference>
<dbReference type="SMART" id="SM00860">
    <property type="entry name" value="SMI1_KNR4"/>
    <property type="match status" value="1"/>
</dbReference>
<dbReference type="RefSeq" id="WP_378065679.1">
    <property type="nucleotide sequence ID" value="NZ_JBHSBL010000006.1"/>
</dbReference>
<keyword evidence="3" id="KW-1185">Reference proteome</keyword>
<evidence type="ECO:0000313" key="2">
    <source>
        <dbReference type="EMBL" id="MFC4064634.1"/>
    </source>
</evidence>
<gene>
    <name evidence="2" type="ORF">ACFO0C_06815</name>
</gene>
<proteinExistence type="predicted"/>